<keyword evidence="2" id="KW-0732">Signal</keyword>
<feature type="compositionally biased region" description="Basic and acidic residues" evidence="1">
    <location>
        <begin position="130"/>
        <end position="143"/>
    </location>
</feature>
<name>A0AAE0Z189_9GAST</name>
<evidence type="ECO:0000256" key="1">
    <source>
        <dbReference type="SAM" id="MobiDB-lite"/>
    </source>
</evidence>
<sequence length="246" mass="26251">MSLNKPGSRGVMLTGIGLLCLSNATVMVDSGAAINRPLAVILPHSLRLTLHVINSPSSLPCPHSSTWSGSPLFNPSSLCSDTASFLEDIVSPQHSSVRRGEIVTDGDLEEDITSQSALGLVSLSWERTDNSRDKNDQCSDHRTYNFPSSPNTRDHRSGIGHLEHHLDLCSISKEQTGAATVGGPSGATSTRNEFNCQCGGGAGWSLTCHKPLVRLQLGQPSFSSPPLARHLNTHPPFPTNLNRSGI</sequence>
<proteinExistence type="predicted"/>
<evidence type="ECO:0000256" key="2">
    <source>
        <dbReference type="SAM" id="SignalP"/>
    </source>
</evidence>
<feature type="chain" id="PRO_5042024733" evidence="2">
    <location>
        <begin position="25"/>
        <end position="246"/>
    </location>
</feature>
<evidence type="ECO:0000313" key="3">
    <source>
        <dbReference type="EMBL" id="KAK3760953.1"/>
    </source>
</evidence>
<keyword evidence="4" id="KW-1185">Reference proteome</keyword>
<feature type="signal peptide" evidence="2">
    <location>
        <begin position="1"/>
        <end position="24"/>
    </location>
</feature>
<organism evidence="3 4">
    <name type="scientific">Elysia crispata</name>
    <name type="common">lettuce slug</name>
    <dbReference type="NCBI Taxonomy" id="231223"/>
    <lineage>
        <taxon>Eukaryota</taxon>
        <taxon>Metazoa</taxon>
        <taxon>Spiralia</taxon>
        <taxon>Lophotrochozoa</taxon>
        <taxon>Mollusca</taxon>
        <taxon>Gastropoda</taxon>
        <taxon>Heterobranchia</taxon>
        <taxon>Euthyneura</taxon>
        <taxon>Panpulmonata</taxon>
        <taxon>Sacoglossa</taxon>
        <taxon>Placobranchoidea</taxon>
        <taxon>Plakobranchidae</taxon>
        <taxon>Elysia</taxon>
    </lineage>
</organism>
<dbReference type="EMBL" id="JAWDGP010004927">
    <property type="protein sequence ID" value="KAK3760953.1"/>
    <property type="molecule type" value="Genomic_DNA"/>
</dbReference>
<accession>A0AAE0Z189</accession>
<evidence type="ECO:0000313" key="4">
    <source>
        <dbReference type="Proteomes" id="UP001283361"/>
    </source>
</evidence>
<dbReference type="Proteomes" id="UP001283361">
    <property type="component" value="Unassembled WGS sequence"/>
</dbReference>
<protein>
    <submittedName>
        <fullName evidence="3">Uncharacterized protein</fullName>
    </submittedName>
</protein>
<reference evidence="3" key="1">
    <citation type="journal article" date="2023" name="G3 (Bethesda)">
        <title>A reference genome for the long-term kleptoplast-retaining sea slug Elysia crispata morphotype clarki.</title>
        <authorList>
            <person name="Eastman K.E."/>
            <person name="Pendleton A.L."/>
            <person name="Shaikh M.A."/>
            <person name="Suttiyut T."/>
            <person name="Ogas R."/>
            <person name="Tomko P."/>
            <person name="Gavelis G."/>
            <person name="Widhalm J.R."/>
            <person name="Wisecaver J.H."/>
        </authorList>
    </citation>
    <scope>NUCLEOTIDE SEQUENCE</scope>
    <source>
        <strain evidence="3">ECLA1</strain>
    </source>
</reference>
<feature type="region of interest" description="Disordered" evidence="1">
    <location>
        <begin position="130"/>
        <end position="155"/>
    </location>
</feature>
<comment type="caution">
    <text evidence="3">The sequence shown here is derived from an EMBL/GenBank/DDBJ whole genome shotgun (WGS) entry which is preliminary data.</text>
</comment>
<dbReference type="AlphaFoldDB" id="A0AAE0Z189"/>
<gene>
    <name evidence="3" type="ORF">RRG08_022361</name>
</gene>